<gene>
    <name evidence="3" type="ORF">RSET0789_LOCUS149</name>
</gene>
<dbReference type="Pfam" id="PF04774">
    <property type="entry name" value="HABP4_PAI-RBP1"/>
    <property type="match status" value="1"/>
</dbReference>
<dbReference type="SMART" id="SM01233">
    <property type="entry name" value="HABP4_PAI-RBP1"/>
    <property type="match status" value="1"/>
</dbReference>
<feature type="compositionally biased region" description="Basic and acidic residues" evidence="1">
    <location>
        <begin position="128"/>
        <end position="139"/>
    </location>
</feature>
<dbReference type="GO" id="GO:0005634">
    <property type="term" value="C:nucleus"/>
    <property type="evidence" value="ECO:0007669"/>
    <property type="project" value="TreeGrafter"/>
</dbReference>
<dbReference type="Gene3D" id="6.10.140.1040">
    <property type="match status" value="1"/>
</dbReference>
<dbReference type="GO" id="GO:0003723">
    <property type="term" value="F:RNA binding"/>
    <property type="evidence" value="ECO:0007669"/>
    <property type="project" value="InterPro"/>
</dbReference>
<feature type="domain" description="Hyaluronan/mRNA-binding protein" evidence="2">
    <location>
        <begin position="65"/>
        <end position="171"/>
    </location>
</feature>
<feature type="compositionally biased region" description="Basic and acidic residues" evidence="1">
    <location>
        <begin position="151"/>
        <end position="164"/>
    </location>
</feature>
<proteinExistence type="predicted"/>
<evidence type="ECO:0000313" key="3">
    <source>
        <dbReference type="EMBL" id="CAD8350162.1"/>
    </source>
</evidence>
<evidence type="ECO:0000256" key="1">
    <source>
        <dbReference type="SAM" id="MobiDB-lite"/>
    </source>
</evidence>
<dbReference type="PANTHER" id="PTHR12299">
    <property type="entry name" value="HYALURONIC ACID-BINDING PROTEIN 4"/>
    <property type="match status" value="1"/>
</dbReference>
<dbReference type="InterPro" id="IPR006861">
    <property type="entry name" value="HABP4_PAIRBP1-bd"/>
</dbReference>
<feature type="region of interest" description="Disordered" evidence="1">
    <location>
        <begin position="194"/>
        <end position="266"/>
    </location>
</feature>
<evidence type="ECO:0000259" key="2">
    <source>
        <dbReference type="SMART" id="SM01233"/>
    </source>
</evidence>
<feature type="region of interest" description="Disordered" evidence="1">
    <location>
        <begin position="1"/>
        <end position="164"/>
    </location>
</feature>
<dbReference type="EMBL" id="HBEI01000205">
    <property type="protein sequence ID" value="CAD8350162.1"/>
    <property type="molecule type" value="Transcribed_RNA"/>
</dbReference>
<name>A0A7S0FBJ5_9STRA</name>
<reference evidence="3" key="1">
    <citation type="submission" date="2021-01" db="EMBL/GenBank/DDBJ databases">
        <authorList>
            <person name="Corre E."/>
            <person name="Pelletier E."/>
            <person name="Niang G."/>
            <person name="Scheremetjew M."/>
            <person name="Finn R."/>
            <person name="Kale V."/>
            <person name="Holt S."/>
            <person name="Cochrane G."/>
            <person name="Meng A."/>
            <person name="Brown T."/>
            <person name="Cohen L."/>
        </authorList>
    </citation>
    <scope>NUCLEOTIDE SEQUENCE</scope>
    <source>
        <strain evidence="3">CCMP 1694</strain>
    </source>
</reference>
<feature type="compositionally biased region" description="Basic and acidic residues" evidence="1">
    <location>
        <begin position="61"/>
        <end position="83"/>
    </location>
</feature>
<sequence length="266" mass="29542">MSNFFAALDDSGDEAEIKKTVTTKKAESKKKAPVAEPSKPNNRNRPKHDDRNTKGGRGRPPVRDGKRTHDRRSGTGRGREIKKGGGGGRNWGSDKNDAKKSLGPVDEETLAKQQNEGAATEETVEGATEEKTEQAPEKEPEPEDNTISYEEYLKNKERPSTEAFAEKAEKELTDEFAGIAMHKKEEEDFLVMGGGKNLRKKGNKKGEKERLVANFRVGEPQRRDRRDGDRRGGRGGRRGGRGDRGGKKQQQKQQVNTNDTEAFPSL</sequence>
<accession>A0A7S0FBJ5</accession>
<organism evidence="3">
    <name type="scientific">Sundstroemia setigera</name>
    <dbReference type="NCBI Taxonomy" id="3005"/>
    <lineage>
        <taxon>Eukaryota</taxon>
        <taxon>Sar</taxon>
        <taxon>Stramenopiles</taxon>
        <taxon>Ochrophyta</taxon>
        <taxon>Bacillariophyta</taxon>
        <taxon>Coscinodiscophyceae</taxon>
        <taxon>Rhizosoleniophycidae</taxon>
        <taxon>Rhizosoleniales</taxon>
        <taxon>Rhizosoleniaceae</taxon>
        <taxon>Sundstroemia</taxon>
    </lineage>
</organism>
<protein>
    <recommendedName>
        <fullName evidence="2">Hyaluronan/mRNA-binding protein domain-containing protein</fullName>
    </recommendedName>
</protein>
<feature type="compositionally biased region" description="Basic and acidic residues" evidence="1">
    <location>
        <begin position="219"/>
        <end position="232"/>
    </location>
</feature>
<dbReference type="AlphaFoldDB" id="A0A7S0FBJ5"/>
<dbReference type="PANTHER" id="PTHR12299:SF17">
    <property type="entry name" value="AT19571P-RELATED"/>
    <property type="match status" value="1"/>
</dbReference>
<feature type="compositionally biased region" description="Basic and acidic residues" evidence="1">
    <location>
        <begin position="15"/>
        <end position="30"/>
    </location>
</feature>
<dbReference type="GO" id="GO:0005737">
    <property type="term" value="C:cytoplasm"/>
    <property type="evidence" value="ECO:0007669"/>
    <property type="project" value="TreeGrafter"/>
</dbReference>
<dbReference type="InterPro" id="IPR039764">
    <property type="entry name" value="HABP4/SERBP1-like"/>
</dbReference>